<dbReference type="EMBL" id="CP060789">
    <property type="protein sequence ID" value="QNP56232.1"/>
    <property type="molecule type" value="Genomic_DNA"/>
</dbReference>
<keyword evidence="3" id="KW-1003">Cell membrane</keyword>
<feature type="transmembrane region" description="Helical" evidence="7">
    <location>
        <begin position="12"/>
        <end position="34"/>
    </location>
</feature>
<evidence type="ECO:0000256" key="6">
    <source>
        <dbReference type="ARBA" id="ARBA00023136"/>
    </source>
</evidence>
<evidence type="ECO:0000256" key="1">
    <source>
        <dbReference type="ARBA" id="ARBA00004651"/>
    </source>
</evidence>
<evidence type="ECO:0000256" key="7">
    <source>
        <dbReference type="RuleBase" id="RU363032"/>
    </source>
</evidence>
<dbReference type="InterPro" id="IPR035906">
    <property type="entry name" value="MetI-like_sf"/>
</dbReference>
<evidence type="ECO:0000313" key="10">
    <source>
        <dbReference type="Proteomes" id="UP000516117"/>
    </source>
</evidence>
<sequence>MFGRPTAKSRIIYQILATIMVLPFALPLIWIVMISFEGQGAVKNYTAVVTQTPFLQFIINSVIISAGTVAAVFVCTMLAAYALSKMRFVGRELIYGAIIGGLMLPAIALIVPLFNMVKATGLFNNHLAVILPLTAVLLPMTVLLTRNYMLGIPDELIESARLDGANSFGILIRLIAPLSKPIAAVVVVWSFLNSWNEFLLPLLFLQDTKLQVVTQVPTYFTSTYGSDVPKIFAALVMMCLPIVITYLAFQRFFERGLTAGALK</sequence>
<keyword evidence="5 7" id="KW-1133">Transmembrane helix</keyword>
<feature type="transmembrane region" description="Helical" evidence="7">
    <location>
        <begin position="231"/>
        <end position="249"/>
    </location>
</feature>
<keyword evidence="6 7" id="KW-0472">Membrane</keyword>
<evidence type="ECO:0000256" key="3">
    <source>
        <dbReference type="ARBA" id="ARBA00022475"/>
    </source>
</evidence>
<evidence type="ECO:0000313" key="9">
    <source>
        <dbReference type="EMBL" id="QNP56232.1"/>
    </source>
</evidence>
<evidence type="ECO:0000256" key="5">
    <source>
        <dbReference type="ARBA" id="ARBA00022989"/>
    </source>
</evidence>
<keyword evidence="4 7" id="KW-0812">Transmembrane</keyword>
<feature type="transmembrane region" description="Helical" evidence="7">
    <location>
        <begin position="126"/>
        <end position="149"/>
    </location>
</feature>
<name>A0A7H0H6R6_9ACTN</name>
<dbReference type="PROSITE" id="PS50928">
    <property type="entry name" value="ABC_TM1"/>
    <property type="match status" value="1"/>
</dbReference>
<dbReference type="SUPFAM" id="SSF161098">
    <property type="entry name" value="MetI-like"/>
    <property type="match status" value="1"/>
</dbReference>
<dbReference type="KEGG" id="tdf:H9L22_01710"/>
<dbReference type="CDD" id="cd06261">
    <property type="entry name" value="TM_PBP2"/>
    <property type="match status" value="1"/>
</dbReference>
<dbReference type="AlphaFoldDB" id="A0A7H0H6R6"/>
<dbReference type="GO" id="GO:0005886">
    <property type="term" value="C:plasma membrane"/>
    <property type="evidence" value="ECO:0007669"/>
    <property type="project" value="UniProtKB-SubCell"/>
</dbReference>
<reference evidence="9 10" key="1">
    <citation type="submission" date="2020-08" db="EMBL/GenBank/DDBJ databases">
        <title>Genome sequence of Tessaracoccus defluvii JCM 17540T.</title>
        <authorList>
            <person name="Hyun D.-W."/>
            <person name="Bae J.-W."/>
        </authorList>
    </citation>
    <scope>NUCLEOTIDE SEQUENCE [LARGE SCALE GENOMIC DNA]</scope>
    <source>
        <strain evidence="9 10">JCM 17540</strain>
    </source>
</reference>
<evidence type="ECO:0000256" key="4">
    <source>
        <dbReference type="ARBA" id="ARBA00022692"/>
    </source>
</evidence>
<protein>
    <submittedName>
        <fullName evidence="9">Carbohydrate ABC transporter permease</fullName>
    </submittedName>
</protein>
<dbReference type="PANTHER" id="PTHR43744">
    <property type="entry name" value="ABC TRANSPORTER PERMEASE PROTEIN MG189-RELATED-RELATED"/>
    <property type="match status" value="1"/>
</dbReference>
<accession>A0A7H0H6R6</accession>
<keyword evidence="10" id="KW-1185">Reference proteome</keyword>
<dbReference type="InterPro" id="IPR000515">
    <property type="entry name" value="MetI-like"/>
</dbReference>
<dbReference type="PANTHER" id="PTHR43744:SF12">
    <property type="entry name" value="ABC TRANSPORTER PERMEASE PROTEIN MG189-RELATED"/>
    <property type="match status" value="1"/>
</dbReference>
<comment type="similarity">
    <text evidence="7">Belongs to the binding-protein-dependent transport system permease family.</text>
</comment>
<gene>
    <name evidence="9" type="ORF">H9L22_01710</name>
</gene>
<dbReference type="RefSeq" id="WP_187721345.1">
    <property type="nucleotide sequence ID" value="NZ_BAABBL010000001.1"/>
</dbReference>
<dbReference type="Gene3D" id="1.10.3720.10">
    <property type="entry name" value="MetI-like"/>
    <property type="match status" value="1"/>
</dbReference>
<evidence type="ECO:0000256" key="2">
    <source>
        <dbReference type="ARBA" id="ARBA00022448"/>
    </source>
</evidence>
<organism evidence="9 10">
    <name type="scientific">Tessaracoccus defluvii</name>
    <dbReference type="NCBI Taxonomy" id="1285901"/>
    <lineage>
        <taxon>Bacteria</taxon>
        <taxon>Bacillati</taxon>
        <taxon>Actinomycetota</taxon>
        <taxon>Actinomycetes</taxon>
        <taxon>Propionibacteriales</taxon>
        <taxon>Propionibacteriaceae</taxon>
        <taxon>Tessaracoccus</taxon>
    </lineage>
</organism>
<dbReference type="GO" id="GO:0055085">
    <property type="term" value="P:transmembrane transport"/>
    <property type="evidence" value="ECO:0007669"/>
    <property type="project" value="InterPro"/>
</dbReference>
<feature type="transmembrane region" description="Helical" evidence="7">
    <location>
        <begin position="93"/>
        <end position="114"/>
    </location>
</feature>
<dbReference type="Pfam" id="PF00528">
    <property type="entry name" value="BPD_transp_1"/>
    <property type="match status" value="1"/>
</dbReference>
<feature type="transmembrane region" description="Helical" evidence="7">
    <location>
        <begin position="170"/>
        <end position="192"/>
    </location>
</feature>
<proteinExistence type="inferred from homology"/>
<comment type="subcellular location">
    <subcellularLocation>
        <location evidence="1 7">Cell membrane</location>
        <topology evidence="1 7">Multi-pass membrane protein</topology>
    </subcellularLocation>
</comment>
<feature type="domain" description="ABC transmembrane type-1" evidence="8">
    <location>
        <begin position="58"/>
        <end position="248"/>
    </location>
</feature>
<dbReference type="Proteomes" id="UP000516117">
    <property type="component" value="Chromosome"/>
</dbReference>
<evidence type="ECO:0000259" key="8">
    <source>
        <dbReference type="PROSITE" id="PS50928"/>
    </source>
</evidence>
<feature type="transmembrane region" description="Helical" evidence="7">
    <location>
        <begin position="54"/>
        <end position="81"/>
    </location>
</feature>
<keyword evidence="2 7" id="KW-0813">Transport</keyword>